<dbReference type="AlphaFoldDB" id="A0A9Q0SBZ2"/>
<protein>
    <submittedName>
        <fullName evidence="1">Uncharacterized protein</fullName>
    </submittedName>
</protein>
<keyword evidence="2" id="KW-1185">Reference proteome</keyword>
<gene>
    <name evidence="1" type="ORF">OIU85_015240</name>
</gene>
<dbReference type="Proteomes" id="UP001151529">
    <property type="component" value="Chromosome 9"/>
</dbReference>
<accession>A0A9Q0SBZ2</accession>
<proteinExistence type="predicted"/>
<reference evidence="1" key="1">
    <citation type="submission" date="2022-11" db="EMBL/GenBank/DDBJ databases">
        <authorList>
            <person name="Hyden B.L."/>
            <person name="Feng K."/>
            <person name="Yates T."/>
            <person name="Jawdy S."/>
            <person name="Smart L.B."/>
            <person name="Muchero W."/>
        </authorList>
    </citation>
    <scope>NUCLEOTIDE SEQUENCE</scope>
    <source>
        <tissue evidence="1">Shoot tip</tissue>
    </source>
</reference>
<comment type="caution">
    <text evidence="1">The sequence shown here is derived from an EMBL/GenBank/DDBJ whole genome shotgun (WGS) entry which is preliminary data.</text>
</comment>
<evidence type="ECO:0000313" key="1">
    <source>
        <dbReference type="EMBL" id="KAJ6671478.1"/>
    </source>
</evidence>
<sequence>MHVASGAEALARGLIKKLAHEPSHGFVFDLSHQECRSDWPPFLSVKHHDPTASTNYFSLLQSEAIQTKLVNSVHAKYISTVSQERHHSCGGKCLLVIVHRFEDDVRQDFSLQEVRIGEFS</sequence>
<evidence type="ECO:0000313" key="2">
    <source>
        <dbReference type="Proteomes" id="UP001151529"/>
    </source>
</evidence>
<name>A0A9Q0SBZ2_SALVM</name>
<organism evidence="1 2">
    <name type="scientific">Salix viminalis</name>
    <name type="common">Common osier</name>
    <name type="synonym">Basket willow</name>
    <dbReference type="NCBI Taxonomy" id="40686"/>
    <lineage>
        <taxon>Eukaryota</taxon>
        <taxon>Viridiplantae</taxon>
        <taxon>Streptophyta</taxon>
        <taxon>Embryophyta</taxon>
        <taxon>Tracheophyta</taxon>
        <taxon>Spermatophyta</taxon>
        <taxon>Magnoliopsida</taxon>
        <taxon>eudicotyledons</taxon>
        <taxon>Gunneridae</taxon>
        <taxon>Pentapetalae</taxon>
        <taxon>rosids</taxon>
        <taxon>fabids</taxon>
        <taxon>Malpighiales</taxon>
        <taxon>Salicaceae</taxon>
        <taxon>Saliceae</taxon>
        <taxon>Salix</taxon>
    </lineage>
</organism>
<dbReference type="EMBL" id="JAPFFL010000019">
    <property type="protein sequence ID" value="KAJ6671478.1"/>
    <property type="molecule type" value="Genomic_DNA"/>
</dbReference>
<reference evidence="1" key="2">
    <citation type="journal article" date="2023" name="Int. J. Mol. Sci.">
        <title>De Novo Assembly and Annotation of 11 Diverse Shrub Willow (Salix) Genomes Reveals Novel Gene Organization in Sex-Linked Regions.</title>
        <authorList>
            <person name="Hyden B."/>
            <person name="Feng K."/>
            <person name="Yates T.B."/>
            <person name="Jawdy S."/>
            <person name="Cereghino C."/>
            <person name="Smart L.B."/>
            <person name="Muchero W."/>
        </authorList>
    </citation>
    <scope>NUCLEOTIDE SEQUENCE [LARGE SCALE GENOMIC DNA]</scope>
    <source>
        <tissue evidence="1">Shoot tip</tissue>
    </source>
</reference>